<accession>A0A1J7JAA7</accession>
<keyword evidence="3" id="KW-0732">Signal</keyword>
<feature type="region of interest" description="Disordered" evidence="1">
    <location>
        <begin position="86"/>
        <end position="106"/>
    </location>
</feature>
<proteinExistence type="predicted"/>
<feature type="transmembrane region" description="Helical" evidence="2">
    <location>
        <begin position="115"/>
        <end position="137"/>
    </location>
</feature>
<keyword evidence="2" id="KW-0812">Transmembrane</keyword>
<name>A0A1J7JAA7_9PEZI</name>
<evidence type="ECO:0008006" key="6">
    <source>
        <dbReference type="Google" id="ProtNLM"/>
    </source>
</evidence>
<evidence type="ECO:0000313" key="4">
    <source>
        <dbReference type="EMBL" id="OIW30233.1"/>
    </source>
</evidence>
<dbReference type="InParanoid" id="A0A1J7JAA7"/>
<gene>
    <name evidence="4" type="ORF">CONLIGDRAFT_644243</name>
</gene>
<evidence type="ECO:0000256" key="2">
    <source>
        <dbReference type="SAM" id="Phobius"/>
    </source>
</evidence>
<sequence>MATDFTITTTLDAYLTLMLLIGLTFNCVQAQTVVVTVTQPDPPPAVSSVVTTRQTILTEPIVSTSILVLTGDQGLVSTRTVIVTDTGAGSNNDDNNGSAGNQGGSGKGDLSKLEILGIVLGIVLGIITTIATVWMCLRGKREGS</sequence>
<keyword evidence="2" id="KW-1133">Transmembrane helix</keyword>
<protein>
    <recommendedName>
        <fullName evidence="6">Mid2 domain-containing protein</fullName>
    </recommendedName>
</protein>
<evidence type="ECO:0000256" key="3">
    <source>
        <dbReference type="SAM" id="SignalP"/>
    </source>
</evidence>
<reference evidence="4 5" key="1">
    <citation type="submission" date="2016-10" db="EMBL/GenBank/DDBJ databases">
        <title>Draft genome sequence of Coniochaeta ligniaria NRRL30616, a lignocellulolytic fungus for bioabatement of inhibitors in plant biomass hydrolysates.</title>
        <authorList>
            <consortium name="DOE Joint Genome Institute"/>
            <person name="Jimenez D.J."/>
            <person name="Hector R.E."/>
            <person name="Riley R."/>
            <person name="Sun H."/>
            <person name="Grigoriev I.V."/>
            <person name="Van Elsas J.D."/>
            <person name="Nichols N.N."/>
        </authorList>
    </citation>
    <scope>NUCLEOTIDE SEQUENCE [LARGE SCALE GENOMIC DNA]</scope>
    <source>
        <strain evidence="4 5">NRRL 30616</strain>
    </source>
</reference>
<keyword evidence="5" id="KW-1185">Reference proteome</keyword>
<keyword evidence="2" id="KW-0472">Membrane</keyword>
<feature type="compositionally biased region" description="Low complexity" evidence="1">
    <location>
        <begin position="87"/>
        <end position="99"/>
    </location>
</feature>
<feature type="signal peptide" evidence="3">
    <location>
        <begin position="1"/>
        <end position="30"/>
    </location>
</feature>
<dbReference type="AlphaFoldDB" id="A0A1J7JAA7"/>
<dbReference type="Proteomes" id="UP000182658">
    <property type="component" value="Unassembled WGS sequence"/>
</dbReference>
<organism evidence="4 5">
    <name type="scientific">Coniochaeta ligniaria NRRL 30616</name>
    <dbReference type="NCBI Taxonomy" id="1408157"/>
    <lineage>
        <taxon>Eukaryota</taxon>
        <taxon>Fungi</taxon>
        <taxon>Dikarya</taxon>
        <taxon>Ascomycota</taxon>
        <taxon>Pezizomycotina</taxon>
        <taxon>Sordariomycetes</taxon>
        <taxon>Sordariomycetidae</taxon>
        <taxon>Coniochaetales</taxon>
        <taxon>Coniochaetaceae</taxon>
        <taxon>Coniochaeta</taxon>
    </lineage>
</organism>
<evidence type="ECO:0000313" key="5">
    <source>
        <dbReference type="Proteomes" id="UP000182658"/>
    </source>
</evidence>
<dbReference type="EMBL" id="KV875097">
    <property type="protein sequence ID" value="OIW30233.1"/>
    <property type="molecule type" value="Genomic_DNA"/>
</dbReference>
<feature type="chain" id="PRO_5012972930" description="Mid2 domain-containing protein" evidence="3">
    <location>
        <begin position="31"/>
        <end position="144"/>
    </location>
</feature>
<evidence type="ECO:0000256" key="1">
    <source>
        <dbReference type="SAM" id="MobiDB-lite"/>
    </source>
</evidence>